<proteinExistence type="predicted"/>
<dbReference type="Proteomes" id="UP000499080">
    <property type="component" value="Unassembled WGS sequence"/>
</dbReference>
<name>A0A4Y2M8K0_ARAVE</name>
<evidence type="ECO:0000313" key="3">
    <source>
        <dbReference type="Proteomes" id="UP000499080"/>
    </source>
</evidence>
<sequence length="125" mass="14576">MYFFIFKCILNLFLLALVFCPVPYGLWDWDDYHFYFSIQQAQKRQVKPTATQQTATRARKAAPKSSRARATSSTRVLDMPSWSVLVRPQSLKLPTEVTFLKSSSTEMEKECIQQLDQEVNFQEQV</sequence>
<gene>
    <name evidence="2" type="ORF">AVEN_160838_1</name>
</gene>
<evidence type="ECO:0000256" key="1">
    <source>
        <dbReference type="SAM" id="MobiDB-lite"/>
    </source>
</evidence>
<dbReference type="AlphaFoldDB" id="A0A4Y2M8K0"/>
<reference evidence="2 3" key="1">
    <citation type="journal article" date="2019" name="Sci. Rep.">
        <title>Orb-weaving spider Araneus ventricosus genome elucidates the spidroin gene catalogue.</title>
        <authorList>
            <person name="Kono N."/>
            <person name="Nakamura H."/>
            <person name="Ohtoshi R."/>
            <person name="Moran D.A.P."/>
            <person name="Shinohara A."/>
            <person name="Yoshida Y."/>
            <person name="Fujiwara M."/>
            <person name="Mori M."/>
            <person name="Tomita M."/>
            <person name="Arakawa K."/>
        </authorList>
    </citation>
    <scope>NUCLEOTIDE SEQUENCE [LARGE SCALE GENOMIC DNA]</scope>
</reference>
<protein>
    <submittedName>
        <fullName evidence="2">Uncharacterized protein</fullName>
    </submittedName>
</protein>
<comment type="caution">
    <text evidence="2">The sequence shown here is derived from an EMBL/GenBank/DDBJ whole genome shotgun (WGS) entry which is preliminary data.</text>
</comment>
<feature type="region of interest" description="Disordered" evidence="1">
    <location>
        <begin position="47"/>
        <end position="74"/>
    </location>
</feature>
<feature type="compositionally biased region" description="Low complexity" evidence="1">
    <location>
        <begin position="63"/>
        <end position="74"/>
    </location>
</feature>
<keyword evidence="3" id="KW-1185">Reference proteome</keyword>
<accession>A0A4Y2M8K0</accession>
<evidence type="ECO:0000313" key="2">
    <source>
        <dbReference type="EMBL" id="GBN23009.1"/>
    </source>
</evidence>
<organism evidence="2 3">
    <name type="scientific">Araneus ventricosus</name>
    <name type="common">Orbweaver spider</name>
    <name type="synonym">Epeira ventricosa</name>
    <dbReference type="NCBI Taxonomy" id="182803"/>
    <lineage>
        <taxon>Eukaryota</taxon>
        <taxon>Metazoa</taxon>
        <taxon>Ecdysozoa</taxon>
        <taxon>Arthropoda</taxon>
        <taxon>Chelicerata</taxon>
        <taxon>Arachnida</taxon>
        <taxon>Araneae</taxon>
        <taxon>Araneomorphae</taxon>
        <taxon>Entelegynae</taxon>
        <taxon>Araneoidea</taxon>
        <taxon>Araneidae</taxon>
        <taxon>Araneus</taxon>
    </lineage>
</organism>
<dbReference type="EMBL" id="BGPR01006933">
    <property type="protein sequence ID" value="GBN23009.1"/>
    <property type="molecule type" value="Genomic_DNA"/>
</dbReference>